<protein>
    <submittedName>
        <fullName evidence="1">Uncharacterized protein</fullName>
    </submittedName>
</protein>
<gene>
    <name evidence="1" type="ORF">H3V42_00200</name>
</gene>
<dbReference type="AlphaFoldDB" id="A0A9X7UCZ8"/>
<organism evidence="1 2">
    <name type="scientific">Sphingobium yanoikuyae</name>
    <name type="common">Sphingomonas yanoikuyae</name>
    <dbReference type="NCBI Taxonomy" id="13690"/>
    <lineage>
        <taxon>Bacteria</taxon>
        <taxon>Pseudomonadati</taxon>
        <taxon>Pseudomonadota</taxon>
        <taxon>Alphaproteobacteria</taxon>
        <taxon>Sphingomonadales</taxon>
        <taxon>Sphingomonadaceae</taxon>
        <taxon>Sphingobium</taxon>
    </lineage>
</organism>
<dbReference type="EMBL" id="CP060122">
    <property type="protein sequence ID" value="QNG46144.1"/>
    <property type="molecule type" value="Genomic_DNA"/>
</dbReference>
<dbReference type="InterPro" id="IPR056209">
    <property type="entry name" value="SU10_adaptor"/>
</dbReference>
<evidence type="ECO:0000313" key="2">
    <source>
        <dbReference type="Proteomes" id="UP000515377"/>
    </source>
</evidence>
<dbReference type="Proteomes" id="UP000515377">
    <property type="component" value="Chromosome"/>
</dbReference>
<accession>A0A9X7UCZ8</accession>
<reference evidence="1 2" key="1">
    <citation type="submission" date="2020-07" db="EMBL/GenBank/DDBJ databases">
        <title>Whole genome sequence of Sphingobium yanoikuyae A3.</title>
        <authorList>
            <person name="Han S.-S."/>
        </authorList>
    </citation>
    <scope>NUCLEOTIDE SEQUENCE [LARGE SCALE GENOMIC DNA]</scope>
    <source>
        <strain evidence="1 2">A3</strain>
    </source>
</reference>
<sequence length="237" mass="26527">MALASEVLDRARRLIQDETSVRWPLVELVMWLEDGQREIALQKPSAVSVNRVMPLDAGTLQTLPDDAIALLRIVRNIVSVEGDGRRNPGPVIRVCAREMLDAQNRNWHDSRDVRYSRTVKHYVYDEEDTRSFYVYPGNDGTGMVEVVVAIDPARIVIARGTDAEDLAAYEVELTVQSIYVNALVDYVLYRAFAKDAQYAGNAQRAALHYQQFANALGIKFNQEALSSPNQSARTGAD</sequence>
<name>A0A9X7UCZ8_SPHYA</name>
<evidence type="ECO:0000313" key="1">
    <source>
        <dbReference type="EMBL" id="QNG46144.1"/>
    </source>
</evidence>
<dbReference type="Pfam" id="PF24175">
    <property type="entry name" value="SU10_adaptor"/>
    <property type="match status" value="1"/>
</dbReference>
<proteinExistence type="predicted"/>